<sequence length="197" mass="21985">MDATARAAHPILKKERHYAVEASSSATAASATAPPVASRAEDKSSPGKAKKHLAWDEHAIEEHDLLRGTRMKIDEPKTPYTEYEYNSDGESVSSGRHPRSPDESHPRNSDAPHLTTHWGDISSKLQAVADRQEGLPSPSLSLNASDSEEEKKRAFKDMRKKHYNEAEEIKRWKAEHADDSDDDDGDESDNDVDDRKD</sequence>
<evidence type="ECO:0008006" key="4">
    <source>
        <dbReference type="Google" id="ProtNLM"/>
    </source>
</evidence>
<feature type="compositionally biased region" description="Low complexity" evidence="1">
    <location>
        <begin position="20"/>
        <end position="38"/>
    </location>
</feature>
<proteinExistence type="predicted"/>
<evidence type="ECO:0000313" key="3">
    <source>
        <dbReference type="Proteomes" id="UP001530315"/>
    </source>
</evidence>
<feature type="region of interest" description="Disordered" evidence="1">
    <location>
        <begin position="1"/>
        <end position="156"/>
    </location>
</feature>
<dbReference type="PANTHER" id="PTHR12398:SF20">
    <property type="entry name" value="PROTEIN PHOSPHATASE 1 REGULATORY INHIBITOR SUBUNIT 2"/>
    <property type="match status" value="1"/>
</dbReference>
<name>A0ABD3MIT8_9STRA</name>
<gene>
    <name evidence="2" type="ORF">ACHAW5_002724</name>
</gene>
<feature type="compositionally biased region" description="Basic and acidic residues" evidence="1">
    <location>
        <begin position="53"/>
        <end position="77"/>
    </location>
</feature>
<keyword evidence="3" id="KW-1185">Reference proteome</keyword>
<dbReference type="AlphaFoldDB" id="A0ABD3MIT8"/>
<evidence type="ECO:0000256" key="1">
    <source>
        <dbReference type="SAM" id="MobiDB-lite"/>
    </source>
</evidence>
<dbReference type="Gene3D" id="6.10.250.1050">
    <property type="match status" value="1"/>
</dbReference>
<dbReference type="PANTHER" id="PTHR12398">
    <property type="entry name" value="PROTEIN PHOSPHATASE INHIBITOR"/>
    <property type="match status" value="1"/>
</dbReference>
<dbReference type="InterPro" id="IPR007062">
    <property type="entry name" value="PPI-2"/>
</dbReference>
<feature type="compositionally biased region" description="Acidic residues" evidence="1">
    <location>
        <begin position="178"/>
        <end position="197"/>
    </location>
</feature>
<accession>A0ABD3MIT8</accession>
<dbReference type="Proteomes" id="UP001530315">
    <property type="component" value="Unassembled WGS sequence"/>
</dbReference>
<feature type="region of interest" description="Disordered" evidence="1">
    <location>
        <begin position="171"/>
        <end position="197"/>
    </location>
</feature>
<reference evidence="2 3" key="1">
    <citation type="submission" date="2024-10" db="EMBL/GenBank/DDBJ databases">
        <title>Updated reference genomes for cyclostephanoid diatoms.</title>
        <authorList>
            <person name="Roberts W.R."/>
            <person name="Alverson A.J."/>
        </authorList>
    </citation>
    <scope>NUCLEOTIDE SEQUENCE [LARGE SCALE GENOMIC DNA]</scope>
    <source>
        <strain evidence="2 3">AJA276-08</strain>
    </source>
</reference>
<protein>
    <recommendedName>
        <fullName evidence="4">Protein phosphatase inhibitor 2</fullName>
    </recommendedName>
</protein>
<evidence type="ECO:0000313" key="2">
    <source>
        <dbReference type="EMBL" id="KAL3763472.1"/>
    </source>
</evidence>
<feature type="compositionally biased region" description="Basic and acidic residues" evidence="1">
    <location>
        <begin position="99"/>
        <end position="110"/>
    </location>
</feature>
<comment type="caution">
    <text evidence="2">The sequence shown here is derived from an EMBL/GenBank/DDBJ whole genome shotgun (WGS) entry which is preliminary data.</text>
</comment>
<dbReference type="Pfam" id="PF04979">
    <property type="entry name" value="IPP-2"/>
    <property type="match status" value="1"/>
</dbReference>
<organism evidence="2 3">
    <name type="scientific">Stephanodiscus triporus</name>
    <dbReference type="NCBI Taxonomy" id="2934178"/>
    <lineage>
        <taxon>Eukaryota</taxon>
        <taxon>Sar</taxon>
        <taxon>Stramenopiles</taxon>
        <taxon>Ochrophyta</taxon>
        <taxon>Bacillariophyta</taxon>
        <taxon>Coscinodiscophyceae</taxon>
        <taxon>Thalassiosirophycidae</taxon>
        <taxon>Stephanodiscales</taxon>
        <taxon>Stephanodiscaceae</taxon>
        <taxon>Stephanodiscus</taxon>
    </lineage>
</organism>
<dbReference type="EMBL" id="JALLAZ020001801">
    <property type="protein sequence ID" value="KAL3763472.1"/>
    <property type="molecule type" value="Genomic_DNA"/>
</dbReference>